<organism evidence="1 2">
    <name type="scientific">Beauveria brongniartii RCEF 3172</name>
    <dbReference type="NCBI Taxonomy" id="1081107"/>
    <lineage>
        <taxon>Eukaryota</taxon>
        <taxon>Fungi</taxon>
        <taxon>Dikarya</taxon>
        <taxon>Ascomycota</taxon>
        <taxon>Pezizomycotina</taxon>
        <taxon>Sordariomycetes</taxon>
        <taxon>Hypocreomycetidae</taxon>
        <taxon>Hypocreales</taxon>
        <taxon>Cordycipitaceae</taxon>
        <taxon>Beauveria</taxon>
        <taxon>Beauveria brongniartii</taxon>
    </lineage>
</organism>
<dbReference type="OrthoDB" id="47007at2759"/>
<evidence type="ECO:0008006" key="3">
    <source>
        <dbReference type="Google" id="ProtNLM"/>
    </source>
</evidence>
<keyword evidence="2" id="KW-1185">Reference proteome</keyword>
<dbReference type="EMBL" id="AZHA01000048">
    <property type="protein sequence ID" value="OAA34830.1"/>
    <property type="molecule type" value="Genomic_DNA"/>
</dbReference>
<proteinExistence type="predicted"/>
<sequence>MYGATKAFNHGFSIGPARELEISPDTRSVDCLAIIPGDLLSQDNSKGISKATPKADYFATRAIYTVRAAIGQRLGEVSPYWRHDLEWKVMGWIGEDIINREVIKIISMRGMRGMTIMRK</sequence>
<gene>
    <name evidence="1" type="ORF">BBO_09047</name>
</gene>
<protein>
    <recommendedName>
        <fullName evidence="3">NAD(P)-binding domain protein</fullName>
    </recommendedName>
</protein>
<dbReference type="Proteomes" id="UP000076863">
    <property type="component" value="Unassembled WGS sequence"/>
</dbReference>
<reference evidence="1 2" key="1">
    <citation type="journal article" date="2016" name="Genome Biol. Evol.">
        <title>Divergent and convergent evolution of fungal pathogenicity.</title>
        <authorList>
            <person name="Shang Y."/>
            <person name="Xiao G."/>
            <person name="Zheng P."/>
            <person name="Cen K."/>
            <person name="Zhan S."/>
            <person name="Wang C."/>
        </authorList>
    </citation>
    <scope>NUCLEOTIDE SEQUENCE [LARGE SCALE GENOMIC DNA]</scope>
    <source>
        <strain evidence="1 2">RCEF 3172</strain>
    </source>
</reference>
<comment type="caution">
    <text evidence="1">The sequence shown here is derived from an EMBL/GenBank/DDBJ whole genome shotgun (WGS) entry which is preliminary data.</text>
</comment>
<accession>A0A166WKH4</accession>
<evidence type="ECO:0000313" key="1">
    <source>
        <dbReference type="EMBL" id="OAA34830.1"/>
    </source>
</evidence>
<evidence type="ECO:0000313" key="2">
    <source>
        <dbReference type="Proteomes" id="UP000076863"/>
    </source>
</evidence>
<name>A0A166WKH4_9HYPO</name>
<dbReference type="AlphaFoldDB" id="A0A166WKH4"/>